<proteinExistence type="predicted"/>
<sequence>MALAGARTPGLSDSGRAAPRTRIGLFLGHSDSDLLPLPLQRTTFTTTHRASRSLSLPLPRSLSDSDSLGLGTDFFIYLGYHALSIVCHYCKYLGLSVSVARSLGSLLFNQSGLHWYGYGYGHWTLSLLVRSK</sequence>
<accession>A0AAD6XKK7</accession>
<dbReference type="AlphaFoldDB" id="A0AAD6XKK7"/>
<evidence type="ECO:0000313" key="2">
    <source>
        <dbReference type="Proteomes" id="UP001222325"/>
    </source>
</evidence>
<evidence type="ECO:0000313" key="1">
    <source>
        <dbReference type="EMBL" id="KAJ7077676.1"/>
    </source>
</evidence>
<gene>
    <name evidence="1" type="ORF">B0H15DRAFT_933957</name>
</gene>
<protein>
    <submittedName>
        <fullName evidence="1">Uncharacterized protein</fullName>
    </submittedName>
</protein>
<name>A0AAD6XKK7_9AGAR</name>
<keyword evidence="2" id="KW-1185">Reference proteome</keyword>
<dbReference type="Proteomes" id="UP001222325">
    <property type="component" value="Unassembled WGS sequence"/>
</dbReference>
<dbReference type="EMBL" id="JARJCN010000071">
    <property type="protein sequence ID" value="KAJ7077676.1"/>
    <property type="molecule type" value="Genomic_DNA"/>
</dbReference>
<organism evidence="1 2">
    <name type="scientific">Mycena belliarum</name>
    <dbReference type="NCBI Taxonomy" id="1033014"/>
    <lineage>
        <taxon>Eukaryota</taxon>
        <taxon>Fungi</taxon>
        <taxon>Dikarya</taxon>
        <taxon>Basidiomycota</taxon>
        <taxon>Agaricomycotina</taxon>
        <taxon>Agaricomycetes</taxon>
        <taxon>Agaricomycetidae</taxon>
        <taxon>Agaricales</taxon>
        <taxon>Marasmiineae</taxon>
        <taxon>Mycenaceae</taxon>
        <taxon>Mycena</taxon>
    </lineage>
</organism>
<reference evidence="1" key="1">
    <citation type="submission" date="2023-03" db="EMBL/GenBank/DDBJ databases">
        <title>Massive genome expansion in bonnet fungi (Mycena s.s.) driven by repeated elements and novel gene families across ecological guilds.</title>
        <authorList>
            <consortium name="Lawrence Berkeley National Laboratory"/>
            <person name="Harder C.B."/>
            <person name="Miyauchi S."/>
            <person name="Viragh M."/>
            <person name="Kuo A."/>
            <person name="Thoen E."/>
            <person name="Andreopoulos B."/>
            <person name="Lu D."/>
            <person name="Skrede I."/>
            <person name="Drula E."/>
            <person name="Henrissat B."/>
            <person name="Morin E."/>
            <person name="Kohler A."/>
            <person name="Barry K."/>
            <person name="LaButti K."/>
            <person name="Morin E."/>
            <person name="Salamov A."/>
            <person name="Lipzen A."/>
            <person name="Mereny Z."/>
            <person name="Hegedus B."/>
            <person name="Baldrian P."/>
            <person name="Stursova M."/>
            <person name="Weitz H."/>
            <person name="Taylor A."/>
            <person name="Grigoriev I.V."/>
            <person name="Nagy L.G."/>
            <person name="Martin F."/>
            <person name="Kauserud H."/>
        </authorList>
    </citation>
    <scope>NUCLEOTIDE SEQUENCE</scope>
    <source>
        <strain evidence="1">CBHHK173m</strain>
    </source>
</reference>
<comment type="caution">
    <text evidence="1">The sequence shown here is derived from an EMBL/GenBank/DDBJ whole genome shotgun (WGS) entry which is preliminary data.</text>
</comment>